<accession>A0A0A8ZVE6</accession>
<dbReference type="AlphaFoldDB" id="A0A0A8ZVE6"/>
<feature type="region of interest" description="Disordered" evidence="1">
    <location>
        <begin position="1"/>
        <end position="34"/>
    </location>
</feature>
<evidence type="ECO:0000313" key="2">
    <source>
        <dbReference type="EMBL" id="JAD38787.1"/>
    </source>
</evidence>
<proteinExistence type="predicted"/>
<name>A0A0A8ZVE6_ARUDO</name>
<sequence>MPSVTTSCTGQPTKRELNAALANAGKPNSRSKHR</sequence>
<feature type="compositionally biased region" description="Polar residues" evidence="1">
    <location>
        <begin position="1"/>
        <end position="12"/>
    </location>
</feature>
<reference evidence="2" key="2">
    <citation type="journal article" date="2015" name="Data Brief">
        <title>Shoot transcriptome of the giant reed, Arundo donax.</title>
        <authorList>
            <person name="Barrero R.A."/>
            <person name="Guerrero F.D."/>
            <person name="Moolhuijzen P."/>
            <person name="Goolsby J.A."/>
            <person name="Tidwell J."/>
            <person name="Bellgard S.E."/>
            <person name="Bellgard M.I."/>
        </authorList>
    </citation>
    <scope>NUCLEOTIDE SEQUENCE</scope>
    <source>
        <tissue evidence="2">Shoot tissue taken approximately 20 cm above the soil surface</tissue>
    </source>
</reference>
<dbReference type="EMBL" id="GBRH01259108">
    <property type="protein sequence ID" value="JAD38787.1"/>
    <property type="molecule type" value="Transcribed_RNA"/>
</dbReference>
<reference evidence="2" key="1">
    <citation type="submission" date="2014-09" db="EMBL/GenBank/DDBJ databases">
        <authorList>
            <person name="Magalhaes I.L.F."/>
            <person name="Oliveira U."/>
            <person name="Santos F.R."/>
            <person name="Vidigal T.H.D.A."/>
            <person name="Brescovit A.D."/>
            <person name="Santos A.J."/>
        </authorList>
    </citation>
    <scope>NUCLEOTIDE SEQUENCE</scope>
    <source>
        <tissue evidence="2">Shoot tissue taken approximately 20 cm above the soil surface</tissue>
    </source>
</reference>
<protein>
    <submittedName>
        <fullName evidence="2">Uncharacterized protein</fullName>
    </submittedName>
</protein>
<evidence type="ECO:0000256" key="1">
    <source>
        <dbReference type="SAM" id="MobiDB-lite"/>
    </source>
</evidence>
<organism evidence="2">
    <name type="scientific">Arundo donax</name>
    <name type="common">Giant reed</name>
    <name type="synonym">Donax arundinaceus</name>
    <dbReference type="NCBI Taxonomy" id="35708"/>
    <lineage>
        <taxon>Eukaryota</taxon>
        <taxon>Viridiplantae</taxon>
        <taxon>Streptophyta</taxon>
        <taxon>Embryophyta</taxon>
        <taxon>Tracheophyta</taxon>
        <taxon>Spermatophyta</taxon>
        <taxon>Magnoliopsida</taxon>
        <taxon>Liliopsida</taxon>
        <taxon>Poales</taxon>
        <taxon>Poaceae</taxon>
        <taxon>PACMAD clade</taxon>
        <taxon>Arundinoideae</taxon>
        <taxon>Arundineae</taxon>
        <taxon>Arundo</taxon>
    </lineage>
</organism>